<name>A0A0M4U0E0_AJURE</name>
<reference evidence="14" key="2">
    <citation type="submission" date="2015-09" db="EMBL/GenBank/DDBJ databases">
        <title>Functional characterization of CYP71D443, a cytochrome P450 catalyzing stereospecific C-22 hydroxylation in 20-hydroxyecdysone biosynthesis of Ajuga reptans var. atropurpurea hairy roots.</title>
        <authorList>
            <person name="Tsukagoshi Y."/>
            <person name="Ohyama K."/>
            <person name="SekiHH"/>
            <person name="Akashi T."/>
            <person name="Muranaka T."/>
            <person name="Suzuki H."/>
            <person name="FujimotoYY"/>
        </authorList>
    </citation>
    <scope>NUCLEOTIDE SEQUENCE</scope>
</reference>
<evidence type="ECO:0000256" key="1">
    <source>
        <dbReference type="ARBA" id="ARBA00004167"/>
    </source>
</evidence>
<evidence type="ECO:0000313" key="14">
    <source>
        <dbReference type="EMBL" id="BAS30379.1"/>
    </source>
</evidence>
<keyword evidence="4 13" id="KW-0812">Transmembrane</keyword>
<comment type="subcellular location">
    <subcellularLocation>
        <location evidence="1">Membrane</location>
        <topology evidence="1">Single-pass membrane protein</topology>
    </subcellularLocation>
</comment>
<keyword evidence="3 11" id="KW-0349">Heme</keyword>
<reference evidence="14" key="1">
    <citation type="submission" date="2015-07" db="EMBL/GenBank/DDBJ databases">
        <authorList>
            <person name="Noorani M."/>
        </authorList>
    </citation>
    <scope>NUCLEOTIDE SEQUENCE</scope>
</reference>
<dbReference type="InterPro" id="IPR001128">
    <property type="entry name" value="Cyt_P450"/>
</dbReference>
<dbReference type="InterPro" id="IPR017972">
    <property type="entry name" value="Cyt_P450_CS"/>
</dbReference>
<keyword evidence="8 11" id="KW-0408">Iron</keyword>
<keyword evidence="9 12" id="KW-0503">Monooxygenase</keyword>
<evidence type="ECO:0000256" key="4">
    <source>
        <dbReference type="ARBA" id="ARBA00022692"/>
    </source>
</evidence>
<dbReference type="Gene3D" id="1.10.630.10">
    <property type="entry name" value="Cytochrome P450"/>
    <property type="match status" value="1"/>
</dbReference>
<dbReference type="PRINTS" id="PR00385">
    <property type="entry name" value="P450"/>
</dbReference>
<keyword evidence="5 11" id="KW-0479">Metal-binding</keyword>
<organism evidence="14">
    <name type="scientific">Ajuga reptans</name>
    <name type="common">Bugle</name>
    <dbReference type="NCBI Taxonomy" id="38596"/>
    <lineage>
        <taxon>Eukaryota</taxon>
        <taxon>Viridiplantae</taxon>
        <taxon>Streptophyta</taxon>
        <taxon>Embryophyta</taxon>
        <taxon>Tracheophyta</taxon>
        <taxon>Spermatophyta</taxon>
        <taxon>Magnoliopsida</taxon>
        <taxon>eudicotyledons</taxon>
        <taxon>Gunneridae</taxon>
        <taxon>Pentapetalae</taxon>
        <taxon>asterids</taxon>
        <taxon>lamiids</taxon>
        <taxon>Lamiales</taxon>
        <taxon>Lamiaceae</taxon>
        <taxon>Ajugoideae</taxon>
        <taxon>Ajugeae</taxon>
        <taxon>Ajuga</taxon>
    </lineage>
</organism>
<comment type="cofactor">
    <cofactor evidence="11">
        <name>heme</name>
        <dbReference type="ChEBI" id="CHEBI:30413"/>
    </cofactor>
</comment>
<dbReference type="PANTHER" id="PTHR47955">
    <property type="entry name" value="CYTOCHROME P450 FAMILY 71 PROTEIN"/>
    <property type="match status" value="1"/>
</dbReference>
<evidence type="ECO:0000256" key="8">
    <source>
        <dbReference type="ARBA" id="ARBA00023004"/>
    </source>
</evidence>
<feature type="transmembrane region" description="Helical" evidence="13">
    <location>
        <begin position="6"/>
        <end position="24"/>
    </location>
</feature>
<evidence type="ECO:0000256" key="5">
    <source>
        <dbReference type="ARBA" id="ARBA00022723"/>
    </source>
</evidence>
<accession>A0A0M4U0E0</accession>
<evidence type="ECO:0000256" key="2">
    <source>
        <dbReference type="ARBA" id="ARBA00010617"/>
    </source>
</evidence>
<dbReference type="GO" id="GO:0016020">
    <property type="term" value="C:membrane"/>
    <property type="evidence" value="ECO:0007669"/>
    <property type="project" value="UniProtKB-SubCell"/>
</dbReference>
<keyword evidence="6 13" id="KW-1133">Transmembrane helix</keyword>
<dbReference type="GO" id="GO:0005506">
    <property type="term" value="F:iron ion binding"/>
    <property type="evidence" value="ECO:0007669"/>
    <property type="project" value="InterPro"/>
</dbReference>
<evidence type="ECO:0000256" key="11">
    <source>
        <dbReference type="PIRSR" id="PIRSR602401-1"/>
    </source>
</evidence>
<evidence type="ECO:0000256" key="10">
    <source>
        <dbReference type="ARBA" id="ARBA00023136"/>
    </source>
</evidence>
<dbReference type="EMBL" id="LC066937">
    <property type="protein sequence ID" value="BAS30379.1"/>
    <property type="molecule type" value="mRNA"/>
</dbReference>
<dbReference type="PRINTS" id="PR00463">
    <property type="entry name" value="EP450I"/>
</dbReference>
<dbReference type="GO" id="GO:0020037">
    <property type="term" value="F:heme binding"/>
    <property type="evidence" value="ECO:0007669"/>
    <property type="project" value="InterPro"/>
</dbReference>
<sequence length="498" mass="56505">MEFTYYFSLFLLFLLSCFVFVLIFSKTKQNLPPGPRKLPIIGHLHHLAGTAPPHHTLRHLADKHGPLMHLQLGECGYVIASSTEIATHFFKTHDALFASRPSILASEIGAYNNTDISFAPYGKFWRQLRRICSVELLSAKRVKSFQPVREEEATELCKWIAQREGSAINLGEKVQQMNYHIMGRAVLGKKTGEQAAFIALVKEGLDLMSGLDIVDLYPSYRILRLFSRLKRRIEKHHHAMDRIAHNIIEDRKRSDNGEHRDHDLLDVLLGLQDDKSLEIPLTTDNIKAVLGDLFGAGVETSSTTVEWAMAEMLKHPKVLKKAQDEVRMVFDAKNGVVDECYFDELKYLKLIVKESLRLHPPGPLLLPRVSSERCEINGYEIPAKTRLLVNVYAIARDPKCWEDGESFKPERFLEKSVDFMGSSIELIPFGAGRRICPGITFGVATVEIALAMLLYYFDWVLPEGMKAEDLDMTDWPGIAARKKDNLWAVPLVRRTLPA</sequence>
<gene>
    <name evidence="14" type="primary">CYP71D443</name>
</gene>
<dbReference type="PROSITE" id="PS00086">
    <property type="entry name" value="CYTOCHROME_P450"/>
    <property type="match status" value="1"/>
</dbReference>
<dbReference type="SUPFAM" id="SSF48264">
    <property type="entry name" value="Cytochrome P450"/>
    <property type="match status" value="1"/>
</dbReference>
<dbReference type="AlphaFoldDB" id="A0A0M4U0E0"/>
<feature type="binding site" description="axial binding residue" evidence="11">
    <location>
        <position position="436"/>
    </location>
    <ligand>
        <name>heme</name>
        <dbReference type="ChEBI" id="CHEBI:30413"/>
    </ligand>
    <ligandPart>
        <name>Fe</name>
        <dbReference type="ChEBI" id="CHEBI:18248"/>
    </ligandPart>
</feature>
<dbReference type="InterPro" id="IPR036396">
    <property type="entry name" value="Cyt_P450_sf"/>
</dbReference>
<comment type="similarity">
    <text evidence="2 12">Belongs to the cytochrome P450 family.</text>
</comment>
<protein>
    <submittedName>
        <fullName evidence="14">Cytochrome P450</fullName>
    </submittedName>
</protein>
<feature type="transmembrane region" description="Helical" evidence="13">
    <location>
        <begin position="435"/>
        <end position="457"/>
    </location>
</feature>
<dbReference type="GO" id="GO:0016705">
    <property type="term" value="F:oxidoreductase activity, acting on paired donors, with incorporation or reduction of molecular oxygen"/>
    <property type="evidence" value="ECO:0007669"/>
    <property type="project" value="InterPro"/>
</dbReference>
<evidence type="ECO:0000256" key="13">
    <source>
        <dbReference type="SAM" id="Phobius"/>
    </source>
</evidence>
<evidence type="ECO:0000256" key="12">
    <source>
        <dbReference type="RuleBase" id="RU000461"/>
    </source>
</evidence>
<proteinExistence type="evidence at transcript level"/>
<dbReference type="Pfam" id="PF00067">
    <property type="entry name" value="p450"/>
    <property type="match status" value="1"/>
</dbReference>
<dbReference type="InterPro" id="IPR002401">
    <property type="entry name" value="Cyt_P450_E_grp-I"/>
</dbReference>
<dbReference type="FunFam" id="1.10.630.10:FF:000043">
    <property type="entry name" value="Cytochrome P450 99A2"/>
    <property type="match status" value="1"/>
</dbReference>
<evidence type="ECO:0000256" key="7">
    <source>
        <dbReference type="ARBA" id="ARBA00023002"/>
    </source>
</evidence>
<dbReference type="PANTHER" id="PTHR47955:SF8">
    <property type="entry name" value="CYTOCHROME P450 71D11-LIKE"/>
    <property type="match status" value="1"/>
</dbReference>
<dbReference type="CDD" id="cd11072">
    <property type="entry name" value="CYP71-like"/>
    <property type="match status" value="1"/>
</dbReference>
<evidence type="ECO:0000256" key="9">
    <source>
        <dbReference type="ARBA" id="ARBA00023033"/>
    </source>
</evidence>
<evidence type="ECO:0000256" key="6">
    <source>
        <dbReference type="ARBA" id="ARBA00022989"/>
    </source>
</evidence>
<evidence type="ECO:0000256" key="3">
    <source>
        <dbReference type="ARBA" id="ARBA00022617"/>
    </source>
</evidence>
<keyword evidence="7 12" id="KW-0560">Oxidoreductase</keyword>
<dbReference type="GO" id="GO:0004497">
    <property type="term" value="F:monooxygenase activity"/>
    <property type="evidence" value="ECO:0007669"/>
    <property type="project" value="UniProtKB-KW"/>
</dbReference>
<keyword evidence="10 13" id="KW-0472">Membrane</keyword>